<comment type="caution">
    <text evidence="1">The sequence shown here is derived from an EMBL/GenBank/DDBJ whole genome shotgun (WGS) entry which is preliminary data.</text>
</comment>
<reference evidence="1" key="1">
    <citation type="submission" date="2021-02" db="EMBL/GenBank/DDBJ databases">
        <authorList>
            <consortium name="DOE Joint Genome Institute"/>
            <person name="Ahrendt S."/>
            <person name="Looney B.P."/>
            <person name="Miyauchi S."/>
            <person name="Morin E."/>
            <person name="Drula E."/>
            <person name="Courty P.E."/>
            <person name="Chicoki N."/>
            <person name="Fauchery L."/>
            <person name="Kohler A."/>
            <person name="Kuo A."/>
            <person name="Labutti K."/>
            <person name="Pangilinan J."/>
            <person name="Lipzen A."/>
            <person name="Riley R."/>
            <person name="Andreopoulos W."/>
            <person name="He G."/>
            <person name="Johnson J."/>
            <person name="Barry K.W."/>
            <person name="Grigoriev I.V."/>
            <person name="Nagy L."/>
            <person name="Hibbett D."/>
            <person name="Henrissat B."/>
            <person name="Matheny P.B."/>
            <person name="Labbe J."/>
            <person name="Martin F."/>
        </authorList>
    </citation>
    <scope>NUCLEOTIDE SEQUENCE</scope>
    <source>
        <strain evidence="1">EC-137</strain>
    </source>
</reference>
<sequence length="240" mass="26349">MHRSYQKQEKQKQVLGVETRAPNAMCGYVRHGLERAVVARVHAGVGTASPAGGDTDSGEVRGTYVFHETFRIDGLAGGDGNAPSAMNARLSSLRENRWMRRETAAYSGGGKLRGQDAGMRRTVGTCRQLFDFGDGRFLRSLQRSRGVTAGELEPTVKEDAEHTNYSDEDSYASTSFAVQARWDGRVTTMAYKHSPNDGENVSANRGNSQDETVARPVRQELGEVRNRAVVDVKGKQTRKP</sequence>
<evidence type="ECO:0000313" key="2">
    <source>
        <dbReference type="Proteomes" id="UP000814128"/>
    </source>
</evidence>
<protein>
    <submittedName>
        <fullName evidence="1">Uncharacterized protein</fullName>
    </submittedName>
</protein>
<gene>
    <name evidence="1" type="ORF">K488DRAFT_71676</name>
</gene>
<proteinExistence type="predicted"/>
<name>A0ACB8QH10_9AGAM</name>
<dbReference type="EMBL" id="MU273593">
    <property type="protein sequence ID" value="KAI0031089.1"/>
    <property type="molecule type" value="Genomic_DNA"/>
</dbReference>
<keyword evidence="2" id="KW-1185">Reference proteome</keyword>
<accession>A0ACB8QH10</accession>
<dbReference type="Proteomes" id="UP000814128">
    <property type="component" value="Unassembled WGS sequence"/>
</dbReference>
<reference evidence="1" key="2">
    <citation type="journal article" date="2022" name="New Phytol.">
        <title>Evolutionary transition to the ectomycorrhizal habit in the genomes of a hyperdiverse lineage of mushroom-forming fungi.</title>
        <authorList>
            <person name="Looney B."/>
            <person name="Miyauchi S."/>
            <person name="Morin E."/>
            <person name="Drula E."/>
            <person name="Courty P.E."/>
            <person name="Kohler A."/>
            <person name="Kuo A."/>
            <person name="LaButti K."/>
            <person name="Pangilinan J."/>
            <person name="Lipzen A."/>
            <person name="Riley R."/>
            <person name="Andreopoulos W."/>
            <person name="He G."/>
            <person name="Johnson J."/>
            <person name="Nolan M."/>
            <person name="Tritt A."/>
            <person name="Barry K.W."/>
            <person name="Grigoriev I.V."/>
            <person name="Nagy L.G."/>
            <person name="Hibbett D."/>
            <person name="Henrissat B."/>
            <person name="Matheny P.B."/>
            <person name="Labbe J."/>
            <person name="Martin F.M."/>
        </authorList>
    </citation>
    <scope>NUCLEOTIDE SEQUENCE</scope>
    <source>
        <strain evidence="1">EC-137</strain>
    </source>
</reference>
<organism evidence="1 2">
    <name type="scientific">Vararia minispora EC-137</name>
    <dbReference type="NCBI Taxonomy" id="1314806"/>
    <lineage>
        <taxon>Eukaryota</taxon>
        <taxon>Fungi</taxon>
        <taxon>Dikarya</taxon>
        <taxon>Basidiomycota</taxon>
        <taxon>Agaricomycotina</taxon>
        <taxon>Agaricomycetes</taxon>
        <taxon>Russulales</taxon>
        <taxon>Lachnocladiaceae</taxon>
        <taxon>Vararia</taxon>
    </lineage>
</organism>
<evidence type="ECO:0000313" key="1">
    <source>
        <dbReference type="EMBL" id="KAI0031089.1"/>
    </source>
</evidence>